<dbReference type="Proteomes" id="UP001152646">
    <property type="component" value="Unassembled WGS sequence"/>
</dbReference>
<dbReference type="GO" id="GO:0009927">
    <property type="term" value="F:histidine phosphotransfer kinase activity"/>
    <property type="evidence" value="ECO:0007669"/>
    <property type="project" value="TreeGrafter"/>
</dbReference>
<dbReference type="CDD" id="cd00082">
    <property type="entry name" value="HisKA"/>
    <property type="match status" value="1"/>
</dbReference>
<evidence type="ECO:0000256" key="4">
    <source>
        <dbReference type="ARBA" id="ARBA00022679"/>
    </source>
</evidence>
<dbReference type="SUPFAM" id="SSF47384">
    <property type="entry name" value="Homodimeric domain of signal transducing histidine kinase"/>
    <property type="match status" value="1"/>
</dbReference>
<dbReference type="Pfam" id="PF00072">
    <property type="entry name" value="Response_reg"/>
    <property type="match status" value="1"/>
</dbReference>
<dbReference type="InterPro" id="IPR036097">
    <property type="entry name" value="HisK_dim/P_sf"/>
</dbReference>
<dbReference type="SMART" id="SM00448">
    <property type="entry name" value="REC"/>
    <property type="match status" value="1"/>
</dbReference>
<dbReference type="GO" id="GO:0005886">
    <property type="term" value="C:plasma membrane"/>
    <property type="evidence" value="ECO:0007669"/>
    <property type="project" value="TreeGrafter"/>
</dbReference>
<keyword evidence="4" id="KW-0808">Transferase</keyword>
<feature type="domain" description="Histidine kinase" evidence="8">
    <location>
        <begin position="544"/>
        <end position="807"/>
    </location>
</feature>
<comment type="catalytic activity">
    <reaction evidence="1">
        <text>ATP + protein L-histidine = ADP + protein N-phospho-L-histidine.</text>
        <dbReference type="EC" id="2.7.13.3"/>
    </reaction>
</comment>
<dbReference type="SUPFAM" id="SSF52172">
    <property type="entry name" value="CheY-like"/>
    <property type="match status" value="1"/>
</dbReference>
<feature type="region of interest" description="Disordered" evidence="7">
    <location>
        <begin position="230"/>
        <end position="277"/>
    </location>
</feature>
<dbReference type="EMBL" id="CAJVPA010000007">
    <property type="protein sequence ID" value="CAG8219027.1"/>
    <property type="molecule type" value="Genomic_DNA"/>
</dbReference>
<dbReference type="InterPro" id="IPR003594">
    <property type="entry name" value="HATPase_dom"/>
</dbReference>
<dbReference type="PANTHER" id="PTHR43047:SF72">
    <property type="entry name" value="OSMOSENSING HISTIDINE PROTEIN KINASE SLN1"/>
    <property type="match status" value="1"/>
</dbReference>
<evidence type="ECO:0000256" key="3">
    <source>
        <dbReference type="ARBA" id="ARBA00022553"/>
    </source>
</evidence>
<dbReference type="SUPFAM" id="SSF55874">
    <property type="entry name" value="ATPase domain of HSP90 chaperone/DNA topoisomerase II/histidine kinase"/>
    <property type="match status" value="1"/>
</dbReference>
<feature type="domain" description="Response regulatory" evidence="9">
    <location>
        <begin position="1047"/>
        <end position="1170"/>
    </location>
</feature>
<dbReference type="InterPro" id="IPR011006">
    <property type="entry name" value="CheY-like_superfamily"/>
</dbReference>
<feature type="region of interest" description="Disordered" evidence="7">
    <location>
        <begin position="1006"/>
        <end position="1036"/>
    </location>
</feature>
<keyword evidence="5" id="KW-0418">Kinase</keyword>
<name>A0A9W4I076_9EURO</name>
<feature type="region of interest" description="Disordered" evidence="7">
    <location>
        <begin position="293"/>
        <end position="315"/>
    </location>
</feature>
<reference evidence="10" key="1">
    <citation type="submission" date="2021-07" db="EMBL/GenBank/DDBJ databases">
        <authorList>
            <person name="Branca A.L. A."/>
        </authorList>
    </citation>
    <scope>NUCLEOTIDE SEQUENCE</scope>
</reference>
<dbReference type="OrthoDB" id="5396831at2759"/>
<dbReference type="GO" id="GO:0000155">
    <property type="term" value="F:phosphorelay sensor kinase activity"/>
    <property type="evidence" value="ECO:0007669"/>
    <property type="project" value="InterPro"/>
</dbReference>
<dbReference type="EC" id="2.7.13.3" evidence="2"/>
<feature type="compositionally biased region" description="Polar residues" evidence="7">
    <location>
        <begin position="243"/>
        <end position="262"/>
    </location>
</feature>
<dbReference type="Pfam" id="PF02518">
    <property type="entry name" value="HATPase_c"/>
    <property type="match status" value="1"/>
</dbReference>
<dbReference type="Gene3D" id="1.10.287.130">
    <property type="match status" value="1"/>
</dbReference>
<accession>A0A9W4I076</accession>
<feature type="region of interest" description="Disordered" evidence="7">
    <location>
        <begin position="430"/>
        <end position="456"/>
    </location>
</feature>
<dbReference type="InterPro" id="IPR001789">
    <property type="entry name" value="Sig_transdc_resp-reg_receiver"/>
</dbReference>
<sequence>MHLPDNQPQEDHDDDRRARELFNYFQPDNPALLPTCVPKYGQPQIKASPNLVLTSLTQLAAVKLGVQRAIISLIGRETLYVVAEATRSLNLGDNSVCENDGDRLWVGCSNGPLAGTLCEETITLQPTPEERHRFFIVKDLKEHPTYCKIPCVAGAPYFRYYAGTPLTAASGINIGSLYVIDPRPNICLSEFHKETLSVIGDAVMEYLETYRQSLESGRLENLLTGLNSFVQGQDSADPKNEPLSRTPSSSELDQSRTPSPLTIPTDGRDSDKTKLINRSAKVQAKLEVKPRLTPNYTLSTGSYQKTSPEQSSLLIDHPTTKNGILFQRAAQIMRRSLDLGEDGGVVIFDSNAAPGSDPDEESTETSSASVPLAKICAISREQSNTTGCEGQRNSLPISQMDRSFFKRILRRFGKGAIWYFHQDGTLFSSNDDTSKSDSEDDDNTSSRSPSMSQPRLQPVLRGKDLRALRKYFPGATRIIFTPLWDSFKSQWFGGCFCWSSAETRIFSAHVELGGVFGFGSSLMMEHSRMKSQEADKKKADFISNISHELRSPLHGILAASEFLAEQIASESPRSLLDTICACSQTLLDTFEQILDFTKINSFQKKRRDHTIGSYEDRGVAKSHALPESLQIQTVTDIVAVIEDVVESIAFGATHYKGGLFDDPNSVPSEHVDVSIDVAPGDWVYLLERGALRRIVMNIFSNALKYTEKGSISVRIEIIKGTKGPGNAKLENCNTLALTISDTGRGISNEYLRSDLFTAFSQEDPLAPGTGLGMSIVQSILKYLGGNIKIKSQMGMGTIAEISIPLTCPKAEREKGHMITQEPSVQSTVDELQSLKREIKGKTVSFIPIEVTSQKVHPSVSTIKKYLTEWYGVQLQTLTLNAPADLIIIDESQISRILSTPSSKLLLLCRSAQPSQAIIQHLELLCGRVEWLCLPCGPYKLARAIRRCLQGKPVRPSPQAFSEKTSNNLPDFDNETSIPTVPLACAKLPIANPVQPFPTTEKLPLTSTSNTTNTTQPHFQPQLKSQSGKEITSAKKTVDTDAASEGLRILLVEDNPINMALLRRLVKHCNPSICHAAADGQKAVEAVKKLPEGYHLIFMDMSMPVMDGFEATEAIRAFESENQCVSPTKIIALTGLGSDEHVTTAYAAGVDVFVTKPVSIKEIARLIDDVENKAPWTEKESLRSGRRGLTIFDD</sequence>
<evidence type="ECO:0000256" key="1">
    <source>
        <dbReference type="ARBA" id="ARBA00000085"/>
    </source>
</evidence>
<dbReference type="InterPro" id="IPR004358">
    <property type="entry name" value="Sig_transdc_His_kin-like_C"/>
</dbReference>
<feature type="region of interest" description="Disordered" evidence="7">
    <location>
        <begin position="349"/>
        <end position="370"/>
    </location>
</feature>
<evidence type="ECO:0000256" key="6">
    <source>
        <dbReference type="PROSITE-ProRule" id="PRU00169"/>
    </source>
</evidence>
<keyword evidence="3 6" id="KW-0597">Phosphoprotein</keyword>
<proteinExistence type="predicted"/>
<evidence type="ECO:0000313" key="11">
    <source>
        <dbReference type="Proteomes" id="UP001152646"/>
    </source>
</evidence>
<dbReference type="Gene3D" id="3.40.50.2300">
    <property type="match status" value="1"/>
</dbReference>
<dbReference type="PROSITE" id="PS50109">
    <property type="entry name" value="HIS_KIN"/>
    <property type="match status" value="1"/>
</dbReference>
<feature type="compositionally biased region" description="Polar residues" evidence="7">
    <location>
        <begin position="1015"/>
        <end position="1029"/>
    </location>
</feature>
<dbReference type="PROSITE" id="PS50110">
    <property type="entry name" value="RESPONSE_REGULATORY"/>
    <property type="match status" value="1"/>
</dbReference>
<organism evidence="10 11">
    <name type="scientific">Penicillium salamii</name>
    <dbReference type="NCBI Taxonomy" id="1612424"/>
    <lineage>
        <taxon>Eukaryota</taxon>
        <taxon>Fungi</taxon>
        <taxon>Dikarya</taxon>
        <taxon>Ascomycota</taxon>
        <taxon>Pezizomycotina</taxon>
        <taxon>Eurotiomycetes</taxon>
        <taxon>Eurotiomycetidae</taxon>
        <taxon>Eurotiales</taxon>
        <taxon>Aspergillaceae</taxon>
        <taxon>Penicillium</taxon>
    </lineage>
</organism>
<dbReference type="SUPFAM" id="SSF55781">
    <property type="entry name" value="GAF domain-like"/>
    <property type="match status" value="1"/>
</dbReference>
<comment type="caution">
    <text evidence="10">The sequence shown here is derived from an EMBL/GenBank/DDBJ whole genome shotgun (WGS) entry which is preliminary data.</text>
</comment>
<evidence type="ECO:0000256" key="2">
    <source>
        <dbReference type="ARBA" id="ARBA00012438"/>
    </source>
</evidence>
<evidence type="ECO:0000259" key="9">
    <source>
        <dbReference type="PROSITE" id="PS50110"/>
    </source>
</evidence>
<dbReference type="PANTHER" id="PTHR43047">
    <property type="entry name" value="TWO-COMPONENT HISTIDINE PROTEIN KINASE"/>
    <property type="match status" value="1"/>
</dbReference>
<dbReference type="SMART" id="SM00388">
    <property type="entry name" value="HisKA"/>
    <property type="match status" value="1"/>
</dbReference>
<gene>
    <name evidence="10" type="ORF">PSALAMII_LOCUS48</name>
</gene>
<dbReference type="Pfam" id="PF00512">
    <property type="entry name" value="HisKA"/>
    <property type="match status" value="1"/>
</dbReference>
<dbReference type="PRINTS" id="PR00344">
    <property type="entry name" value="BCTRLSENSOR"/>
</dbReference>
<evidence type="ECO:0000256" key="5">
    <source>
        <dbReference type="ARBA" id="ARBA00022777"/>
    </source>
</evidence>
<evidence type="ECO:0000259" key="8">
    <source>
        <dbReference type="PROSITE" id="PS50109"/>
    </source>
</evidence>
<dbReference type="AlphaFoldDB" id="A0A9W4I076"/>
<evidence type="ECO:0000313" key="10">
    <source>
        <dbReference type="EMBL" id="CAG8219027.1"/>
    </source>
</evidence>
<feature type="modified residue" description="4-aspartylphosphate" evidence="6">
    <location>
        <position position="1099"/>
    </location>
</feature>
<dbReference type="InterPro" id="IPR003661">
    <property type="entry name" value="HisK_dim/P_dom"/>
</dbReference>
<feature type="compositionally biased region" description="Polar residues" evidence="7">
    <location>
        <begin position="294"/>
        <end position="313"/>
    </location>
</feature>
<evidence type="ECO:0000256" key="7">
    <source>
        <dbReference type="SAM" id="MobiDB-lite"/>
    </source>
</evidence>
<protein>
    <recommendedName>
        <fullName evidence="2">histidine kinase</fullName>
        <ecNumber evidence="2">2.7.13.3</ecNumber>
    </recommendedName>
</protein>
<dbReference type="SMART" id="SM00387">
    <property type="entry name" value="HATPase_c"/>
    <property type="match status" value="1"/>
</dbReference>
<dbReference type="Gene3D" id="3.30.565.10">
    <property type="entry name" value="Histidine kinase-like ATPase, C-terminal domain"/>
    <property type="match status" value="1"/>
</dbReference>
<dbReference type="InterPro" id="IPR005467">
    <property type="entry name" value="His_kinase_dom"/>
</dbReference>
<dbReference type="InterPro" id="IPR036890">
    <property type="entry name" value="HATPase_C_sf"/>
</dbReference>
<dbReference type="CDD" id="cd17546">
    <property type="entry name" value="REC_hyHK_CKI1_RcsC-like"/>
    <property type="match status" value="1"/>
</dbReference>